<accession>A0A0N4VMP1</accession>
<feature type="transmembrane region" description="Helical" evidence="2">
    <location>
        <begin position="230"/>
        <end position="249"/>
    </location>
</feature>
<keyword evidence="2" id="KW-1133">Transmembrane helix</keyword>
<dbReference type="InterPro" id="IPR032776">
    <property type="entry name" value="CECR6/TMEM121"/>
</dbReference>
<dbReference type="OrthoDB" id="5964337at2759"/>
<dbReference type="InterPro" id="IPR026624">
    <property type="entry name" value="CECR6"/>
</dbReference>
<dbReference type="WBParaSite" id="EVEC_0001221801-mRNA-1">
    <property type="protein sequence ID" value="EVEC_0001221801-mRNA-1"/>
    <property type="gene ID" value="EVEC_0001221801"/>
</dbReference>
<sequence length="311" mass="36523">MALIPGQFVRGVIDAFALIICLLLVVAQLGLIDYYYIKYLKDSMWWSWLAADTFVVFTLTWLTVLSMRNNQKRMHNERSLDAKIKYACLGWFTYSAVLVAKIVVFFRLYYKSKFVDEFFDEHLLRLGLSASVLIFVFYLEANHYTPLVSNRQLYIVYLATAITVDLIDTILFLDLLGEAEIYQWNLPMWLSISILSLACLNLIMPTFALLRLRFRKLPRKFLLSDKIWSLIYVLIVNGPYLGIRIYLYLLLKLPSLNKNYGVSIFVAKNIAFIYLAVREVWLRIQYWRHKTISTINHGEEGQIKQYESNEK</sequence>
<evidence type="ECO:0000313" key="3">
    <source>
        <dbReference type="EMBL" id="VDD96686.1"/>
    </source>
</evidence>
<feature type="transmembrane region" description="Helical" evidence="2">
    <location>
        <begin position="122"/>
        <end position="141"/>
    </location>
</feature>
<feature type="transmembrane region" description="Helical" evidence="2">
    <location>
        <begin position="12"/>
        <end position="37"/>
    </location>
</feature>
<feature type="transmembrane region" description="Helical" evidence="2">
    <location>
        <begin position="153"/>
        <end position="176"/>
    </location>
</feature>
<feature type="transmembrane region" description="Helical" evidence="2">
    <location>
        <begin position="43"/>
        <end position="65"/>
    </location>
</feature>
<evidence type="ECO:0000313" key="4">
    <source>
        <dbReference type="Proteomes" id="UP000274131"/>
    </source>
</evidence>
<dbReference type="Proteomes" id="UP000274131">
    <property type="component" value="Unassembled WGS sequence"/>
</dbReference>
<keyword evidence="4" id="KW-1185">Reference proteome</keyword>
<comment type="similarity">
    <text evidence="1">Belongs to the TMEM121 family.</text>
</comment>
<keyword evidence="2" id="KW-0472">Membrane</keyword>
<dbReference type="PANTHER" id="PTHR47399:SF1">
    <property type="entry name" value="TRANSMEMBRANE PROTEIN 121B"/>
    <property type="match status" value="1"/>
</dbReference>
<proteinExistence type="inferred from homology"/>
<reference evidence="5" key="1">
    <citation type="submission" date="2017-02" db="UniProtKB">
        <authorList>
            <consortium name="WormBaseParasite"/>
        </authorList>
    </citation>
    <scope>IDENTIFICATION</scope>
</reference>
<feature type="transmembrane region" description="Helical" evidence="2">
    <location>
        <begin position="261"/>
        <end position="281"/>
    </location>
</feature>
<evidence type="ECO:0000256" key="2">
    <source>
        <dbReference type="SAM" id="Phobius"/>
    </source>
</evidence>
<evidence type="ECO:0000313" key="5">
    <source>
        <dbReference type="WBParaSite" id="EVEC_0001221801-mRNA-1"/>
    </source>
</evidence>
<evidence type="ECO:0000256" key="1">
    <source>
        <dbReference type="ARBA" id="ARBA00007711"/>
    </source>
</evidence>
<feature type="transmembrane region" description="Helical" evidence="2">
    <location>
        <begin position="86"/>
        <end position="110"/>
    </location>
</feature>
<gene>
    <name evidence="3" type="ORF">EVEC_LOCUS11437</name>
</gene>
<protein>
    <submittedName>
        <fullName evidence="5">Transmembrane protein</fullName>
    </submittedName>
</protein>
<dbReference type="EMBL" id="UXUI01012066">
    <property type="protein sequence ID" value="VDD96686.1"/>
    <property type="molecule type" value="Genomic_DNA"/>
</dbReference>
<dbReference type="Pfam" id="PF14997">
    <property type="entry name" value="CECR6_TMEM121"/>
    <property type="match status" value="1"/>
</dbReference>
<reference evidence="3 4" key="2">
    <citation type="submission" date="2018-10" db="EMBL/GenBank/DDBJ databases">
        <authorList>
            <consortium name="Pathogen Informatics"/>
        </authorList>
    </citation>
    <scope>NUCLEOTIDE SEQUENCE [LARGE SCALE GENOMIC DNA]</scope>
</reference>
<dbReference type="AlphaFoldDB" id="A0A0N4VMP1"/>
<dbReference type="PANTHER" id="PTHR47399">
    <property type="entry name" value="TRANSMEMBRANE PROTEIN 121B"/>
    <property type="match status" value="1"/>
</dbReference>
<feature type="transmembrane region" description="Helical" evidence="2">
    <location>
        <begin position="188"/>
        <end position="210"/>
    </location>
</feature>
<name>A0A0N4VMP1_ENTVE</name>
<organism evidence="5">
    <name type="scientific">Enterobius vermicularis</name>
    <name type="common">Human pinworm</name>
    <dbReference type="NCBI Taxonomy" id="51028"/>
    <lineage>
        <taxon>Eukaryota</taxon>
        <taxon>Metazoa</taxon>
        <taxon>Ecdysozoa</taxon>
        <taxon>Nematoda</taxon>
        <taxon>Chromadorea</taxon>
        <taxon>Rhabditida</taxon>
        <taxon>Spirurina</taxon>
        <taxon>Oxyuridomorpha</taxon>
        <taxon>Oxyuroidea</taxon>
        <taxon>Oxyuridae</taxon>
        <taxon>Enterobius</taxon>
    </lineage>
</organism>
<keyword evidence="2" id="KW-0812">Transmembrane</keyword>